<dbReference type="EMBL" id="CM056741">
    <property type="protein sequence ID" value="KAJ8684090.1"/>
    <property type="molecule type" value="Genomic_DNA"/>
</dbReference>
<protein>
    <submittedName>
        <fullName evidence="1">Uncharacterized protein</fullName>
    </submittedName>
</protein>
<comment type="caution">
    <text evidence="1">The sequence shown here is derived from an EMBL/GenBank/DDBJ whole genome shotgun (WGS) entry which is preliminary data.</text>
</comment>
<sequence length="203" mass="22940">MDTSEKAELLRQRQKIQEKRREKAEKRFRDIERRRNLHKVQAEIAKNNVALSRETECQSRPLNVQVSVSDDDAHSPIDHQAASAPTHASRLRTKQRISYVLTARRDQAKPTSSADNDTTNSGSLDFRLNCFIDSDNLAVSDRRSKNYNSDDNIDARFLVTNNVMNNGESLGFVSYQSDRTSSASDSSSGVIIGPMKHSNMNIR</sequence>
<gene>
    <name evidence="1" type="ORF">QAD02_019882</name>
</gene>
<accession>A0ACC2PQM9</accession>
<proteinExistence type="predicted"/>
<name>A0ACC2PQM9_9HYME</name>
<organism evidence="1 2">
    <name type="scientific">Eretmocerus hayati</name>
    <dbReference type="NCBI Taxonomy" id="131215"/>
    <lineage>
        <taxon>Eukaryota</taxon>
        <taxon>Metazoa</taxon>
        <taxon>Ecdysozoa</taxon>
        <taxon>Arthropoda</taxon>
        <taxon>Hexapoda</taxon>
        <taxon>Insecta</taxon>
        <taxon>Pterygota</taxon>
        <taxon>Neoptera</taxon>
        <taxon>Endopterygota</taxon>
        <taxon>Hymenoptera</taxon>
        <taxon>Apocrita</taxon>
        <taxon>Proctotrupomorpha</taxon>
        <taxon>Chalcidoidea</taxon>
        <taxon>Aphelinidae</taxon>
        <taxon>Aphelininae</taxon>
        <taxon>Eretmocerus</taxon>
    </lineage>
</organism>
<evidence type="ECO:0000313" key="2">
    <source>
        <dbReference type="Proteomes" id="UP001239111"/>
    </source>
</evidence>
<dbReference type="Proteomes" id="UP001239111">
    <property type="component" value="Chromosome 1"/>
</dbReference>
<reference evidence="1" key="1">
    <citation type="submission" date="2023-04" db="EMBL/GenBank/DDBJ databases">
        <title>A chromosome-level genome assembly of the parasitoid wasp Eretmocerus hayati.</title>
        <authorList>
            <person name="Zhong Y."/>
            <person name="Liu S."/>
            <person name="Liu Y."/>
        </authorList>
    </citation>
    <scope>NUCLEOTIDE SEQUENCE</scope>
    <source>
        <strain evidence="1">ZJU_SS_LIU_2023</strain>
    </source>
</reference>
<keyword evidence="2" id="KW-1185">Reference proteome</keyword>
<evidence type="ECO:0000313" key="1">
    <source>
        <dbReference type="EMBL" id="KAJ8684090.1"/>
    </source>
</evidence>